<proteinExistence type="predicted"/>
<dbReference type="AlphaFoldDB" id="A0A6I4W0L9"/>
<evidence type="ECO:0000259" key="2">
    <source>
        <dbReference type="Pfam" id="PF02470"/>
    </source>
</evidence>
<dbReference type="PANTHER" id="PTHR33371:SF4">
    <property type="entry name" value="INTERMEMBRANE PHOSPHOLIPID TRANSPORT SYSTEM BINDING PROTEIN MLAD"/>
    <property type="match status" value="1"/>
</dbReference>
<protein>
    <submittedName>
        <fullName evidence="4">MCE family protein</fullName>
    </submittedName>
</protein>
<keyword evidence="5" id="KW-1185">Reference proteome</keyword>
<evidence type="ECO:0000259" key="3">
    <source>
        <dbReference type="Pfam" id="PF11887"/>
    </source>
</evidence>
<dbReference type="InterPro" id="IPR024516">
    <property type="entry name" value="Mce_C"/>
</dbReference>
<feature type="domain" description="Mammalian cell entry C-terminal" evidence="3">
    <location>
        <begin position="119"/>
        <end position="339"/>
    </location>
</feature>
<dbReference type="InterPro" id="IPR003399">
    <property type="entry name" value="Mce/MlaD"/>
</dbReference>
<name>A0A6I4W0L9_9ACTN</name>
<dbReference type="NCBIfam" id="TIGR00996">
    <property type="entry name" value="Mtu_fam_mce"/>
    <property type="match status" value="1"/>
</dbReference>
<dbReference type="PANTHER" id="PTHR33371">
    <property type="entry name" value="INTERMEMBRANE PHOSPHOLIPID TRANSPORT SYSTEM BINDING PROTEIN MLAD-RELATED"/>
    <property type="match status" value="1"/>
</dbReference>
<dbReference type="Proteomes" id="UP000431901">
    <property type="component" value="Unassembled WGS sequence"/>
</dbReference>
<accession>A0A6I4W0L9</accession>
<keyword evidence="1" id="KW-0472">Membrane</keyword>
<organism evidence="4 5">
    <name type="scientific">Actinomadura rayongensis</name>
    <dbReference type="NCBI Taxonomy" id="1429076"/>
    <lineage>
        <taxon>Bacteria</taxon>
        <taxon>Bacillati</taxon>
        <taxon>Actinomycetota</taxon>
        <taxon>Actinomycetes</taxon>
        <taxon>Streptosporangiales</taxon>
        <taxon>Thermomonosporaceae</taxon>
        <taxon>Actinomadura</taxon>
    </lineage>
</organism>
<feature type="transmembrane region" description="Helical" evidence="1">
    <location>
        <begin position="397"/>
        <end position="422"/>
    </location>
</feature>
<dbReference type="RefSeq" id="WP_161101189.1">
    <property type="nucleotide sequence ID" value="NZ_JBHLYI010000002.1"/>
</dbReference>
<keyword evidence="1" id="KW-1133">Transmembrane helix</keyword>
<dbReference type="InterPro" id="IPR052336">
    <property type="entry name" value="MlaD_Phospholipid_Transporter"/>
</dbReference>
<comment type="caution">
    <text evidence="4">The sequence shown here is derived from an EMBL/GenBank/DDBJ whole genome shotgun (WGS) entry which is preliminary data.</text>
</comment>
<dbReference type="Pfam" id="PF11887">
    <property type="entry name" value="Mce4_CUP1"/>
    <property type="match status" value="1"/>
</dbReference>
<dbReference type="Pfam" id="PF02470">
    <property type="entry name" value="MlaD"/>
    <property type="match status" value="1"/>
</dbReference>
<dbReference type="InterPro" id="IPR005693">
    <property type="entry name" value="Mce"/>
</dbReference>
<sequence>MTRRLTINLAVFATLAAVMVVWAFRNVVHFDFIDRPYRLVVEFESSPGLHPDFEVDYLGLRIGKIDSVRLEKDRVVVKLDIDRGVKVPEGVRAAAARKSAVGEPVVELTPGPSGANAPALKPGSVIPVSRTSVPPKYGDLFAAVIDSLKAINPSDAKILTHELSAGFAGREDSLRQIIDGGDQLSATFAANSELLDRLTREFGRIGDVLNANRGSLGAGIDNLAAVTAALAQVRGQLAELRDRGPGLLSTVNGLLDRTGKNFECSVDSLGTLGITRYNRDYLHDLSSVLAAAPTLNTVLHNVIGTAGGKPVLNVVFMITLRTTATLEYKYPLPQPGVNAPITCPDGSTPHVGAQAPYKAKDPGATIPTHDPALDRPVNAANVANTDSDGPSTGVPGWLMYVPPVLALLVLIRVVAGHVPAVARLTRLRVPLRRPRRRKN</sequence>
<reference evidence="4 5" key="1">
    <citation type="submission" date="2019-12" db="EMBL/GenBank/DDBJ databases">
        <title>Nocardia macrotermitis sp. nov. and Nocardia aurantia sp. nov., isolated from the gut of the fungus growing-termite Macrotermes natalensis.</title>
        <authorList>
            <person name="Christine B."/>
            <person name="Rene B."/>
        </authorList>
    </citation>
    <scope>NUCLEOTIDE SEQUENCE [LARGE SCALE GENOMIC DNA]</scope>
    <source>
        <strain evidence="4 5">DSM 102126</strain>
    </source>
</reference>
<feature type="domain" description="Mce/MlaD" evidence="2">
    <location>
        <begin position="36"/>
        <end position="111"/>
    </location>
</feature>
<evidence type="ECO:0000313" key="4">
    <source>
        <dbReference type="EMBL" id="MXQ62971.1"/>
    </source>
</evidence>
<evidence type="ECO:0000313" key="5">
    <source>
        <dbReference type="Proteomes" id="UP000431901"/>
    </source>
</evidence>
<keyword evidence="1" id="KW-0812">Transmembrane</keyword>
<gene>
    <name evidence="4" type="ORF">GQ466_02875</name>
</gene>
<dbReference type="OrthoDB" id="4371474at2"/>
<evidence type="ECO:0000256" key="1">
    <source>
        <dbReference type="SAM" id="Phobius"/>
    </source>
</evidence>
<dbReference type="EMBL" id="WUTW01000001">
    <property type="protein sequence ID" value="MXQ62971.1"/>
    <property type="molecule type" value="Genomic_DNA"/>
</dbReference>